<protein>
    <submittedName>
        <fullName evidence="2">Uncharacterized protein</fullName>
    </submittedName>
</protein>
<reference evidence="2" key="1">
    <citation type="journal article" date="2015" name="Nature">
        <title>Complex archaea that bridge the gap between prokaryotes and eukaryotes.</title>
        <authorList>
            <person name="Spang A."/>
            <person name="Saw J.H."/>
            <person name="Jorgensen S.L."/>
            <person name="Zaremba-Niedzwiedzka K."/>
            <person name="Martijn J."/>
            <person name="Lind A.E."/>
            <person name="van Eijk R."/>
            <person name="Schleper C."/>
            <person name="Guy L."/>
            <person name="Ettema T.J."/>
        </authorList>
    </citation>
    <scope>NUCLEOTIDE SEQUENCE</scope>
</reference>
<accession>A0A0F9LCT0</accession>
<keyword evidence="1" id="KW-1133">Transmembrane helix</keyword>
<dbReference type="EMBL" id="LAZR01006564">
    <property type="protein sequence ID" value="KKM91238.1"/>
    <property type="molecule type" value="Genomic_DNA"/>
</dbReference>
<sequence>MAVAVGLLVLVRRDLRFNREVVRLMQLVLRELKHVLMFPIFLMSLVALVVVIALHFVLTIFQSIEDFLWEALGRSGILFQSYNGR</sequence>
<feature type="transmembrane region" description="Helical" evidence="1">
    <location>
        <begin position="37"/>
        <end position="61"/>
    </location>
</feature>
<proteinExistence type="predicted"/>
<gene>
    <name evidence="2" type="ORF">LCGC14_1230580</name>
</gene>
<comment type="caution">
    <text evidence="2">The sequence shown here is derived from an EMBL/GenBank/DDBJ whole genome shotgun (WGS) entry which is preliminary data.</text>
</comment>
<keyword evidence="1" id="KW-0472">Membrane</keyword>
<evidence type="ECO:0000313" key="2">
    <source>
        <dbReference type="EMBL" id="KKM91238.1"/>
    </source>
</evidence>
<organism evidence="2">
    <name type="scientific">marine sediment metagenome</name>
    <dbReference type="NCBI Taxonomy" id="412755"/>
    <lineage>
        <taxon>unclassified sequences</taxon>
        <taxon>metagenomes</taxon>
        <taxon>ecological metagenomes</taxon>
    </lineage>
</organism>
<dbReference type="AlphaFoldDB" id="A0A0F9LCT0"/>
<keyword evidence="1" id="KW-0812">Transmembrane</keyword>
<evidence type="ECO:0000256" key="1">
    <source>
        <dbReference type="SAM" id="Phobius"/>
    </source>
</evidence>
<name>A0A0F9LCT0_9ZZZZ</name>